<evidence type="ECO:0000313" key="2">
    <source>
        <dbReference type="EMBL" id="MDY0881988.1"/>
    </source>
</evidence>
<keyword evidence="1" id="KW-0812">Transmembrane</keyword>
<dbReference type="RefSeq" id="WP_320507027.1">
    <property type="nucleotide sequence ID" value="NZ_JAXCLW010000001.1"/>
</dbReference>
<dbReference type="EMBL" id="JAXCLW010000001">
    <property type="protein sequence ID" value="MDY0881988.1"/>
    <property type="molecule type" value="Genomic_DNA"/>
</dbReference>
<sequence length="75" mass="8267">MHSINAGTRRPIFRGRDLTAGPVIGYGSRPISRRRSRARKKRYVTVFAVLLVGALSVGLGYSVLSATKPVIERQQ</sequence>
<organism evidence="2 3">
    <name type="scientific">Dongia soli</name>
    <dbReference type="NCBI Taxonomy" id="600628"/>
    <lineage>
        <taxon>Bacteria</taxon>
        <taxon>Pseudomonadati</taxon>
        <taxon>Pseudomonadota</taxon>
        <taxon>Alphaproteobacteria</taxon>
        <taxon>Rhodospirillales</taxon>
        <taxon>Dongiaceae</taxon>
        <taxon>Dongia</taxon>
    </lineage>
</organism>
<accession>A0ABU5E8W2</accession>
<evidence type="ECO:0000313" key="3">
    <source>
        <dbReference type="Proteomes" id="UP001279642"/>
    </source>
</evidence>
<keyword evidence="3" id="KW-1185">Reference proteome</keyword>
<evidence type="ECO:0000256" key="1">
    <source>
        <dbReference type="SAM" id="Phobius"/>
    </source>
</evidence>
<keyword evidence="1" id="KW-0472">Membrane</keyword>
<protein>
    <submittedName>
        <fullName evidence="2">Uncharacterized protein</fullName>
    </submittedName>
</protein>
<dbReference type="Proteomes" id="UP001279642">
    <property type="component" value="Unassembled WGS sequence"/>
</dbReference>
<proteinExistence type="predicted"/>
<reference evidence="2 3" key="1">
    <citation type="journal article" date="2016" name="Antonie Van Leeuwenhoek">
        <title>Dongia soli sp. nov., isolated from soil from Dokdo, Korea.</title>
        <authorList>
            <person name="Kim D.U."/>
            <person name="Lee H."/>
            <person name="Kim H."/>
            <person name="Kim S.G."/>
            <person name="Ka J.O."/>
        </authorList>
    </citation>
    <scope>NUCLEOTIDE SEQUENCE [LARGE SCALE GENOMIC DNA]</scope>
    <source>
        <strain evidence="2 3">D78</strain>
    </source>
</reference>
<name>A0ABU5E8W2_9PROT</name>
<comment type="caution">
    <text evidence="2">The sequence shown here is derived from an EMBL/GenBank/DDBJ whole genome shotgun (WGS) entry which is preliminary data.</text>
</comment>
<gene>
    <name evidence="2" type="ORF">SMD27_03970</name>
</gene>
<feature type="transmembrane region" description="Helical" evidence="1">
    <location>
        <begin position="43"/>
        <end position="64"/>
    </location>
</feature>
<keyword evidence="1" id="KW-1133">Transmembrane helix</keyword>